<protein>
    <submittedName>
        <fullName evidence="2">Glyoxalase/bleomycin resistance/dioxygenase family protein</fullName>
    </submittedName>
</protein>
<gene>
    <name evidence="2" type="ORF">NE646_15370</name>
</gene>
<evidence type="ECO:0000259" key="1">
    <source>
        <dbReference type="PROSITE" id="PS51819"/>
    </source>
</evidence>
<accession>A0AAW5KI27</accession>
<dbReference type="AlphaFoldDB" id="A0AAW5KI27"/>
<evidence type="ECO:0000313" key="3">
    <source>
        <dbReference type="Proteomes" id="UP001205063"/>
    </source>
</evidence>
<organism evidence="2 3">
    <name type="scientific">Bittarella massiliensis</name>
    <name type="common">ex Durand et al. 2017</name>
    <dbReference type="NCBI Taxonomy" id="1720313"/>
    <lineage>
        <taxon>Bacteria</taxon>
        <taxon>Bacillati</taxon>
        <taxon>Bacillota</taxon>
        <taxon>Clostridia</taxon>
        <taxon>Eubacteriales</taxon>
        <taxon>Oscillospiraceae</taxon>
        <taxon>Bittarella (ex Durand et al. 2017)</taxon>
    </lineage>
</organism>
<dbReference type="EMBL" id="JANGAB010000537">
    <property type="protein sequence ID" value="MCQ4950995.1"/>
    <property type="molecule type" value="Genomic_DNA"/>
</dbReference>
<dbReference type="PROSITE" id="PS51819">
    <property type="entry name" value="VOC"/>
    <property type="match status" value="1"/>
</dbReference>
<dbReference type="InterPro" id="IPR029068">
    <property type="entry name" value="Glyas_Bleomycin-R_OHBP_Dase"/>
</dbReference>
<evidence type="ECO:0000313" key="2">
    <source>
        <dbReference type="EMBL" id="MCQ4950995.1"/>
    </source>
</evidence>
<dbReference type="Pfam" id="PF12681">
    <property type="entry name" value="Glyoxalase_2"/>
    <property type="match status" value="1"/>
</dbReference>
<comment type="caution">
    <text evidence="2">The sequence shown here is derived from an EMBL/GenBank/DDBJ whole genome shotgun (WGS) entry which is preliminary data.</text>
</comment>
<feature type="non-terminal residue" evidence="2">
    <location>
        <position position="1"/>
    </location>
</feature>
<sequence length="96" mass="10679">QEDFAWLTGLEPASVASRSHNIELYFEVDDFDAFLARMEGYGGVELAGPPKEQEWKQRVARLYDPDGHLIEVGEDMGVIARRYLAAGHSAQEVAAL</sequence>
<dbReference type="Proteomes" id="UP001205063">
    <property type="component" value="Unassembled WGS sequence"/>
</dbReference>
<dbReference type="InterPro" id="IPR025870">
    <property type="entry name" value="Glyoxalase-like_dom"/>
</dbReference>
<proteinExistence type="predicted"/>
<feature type="domain" description="VOC" evidence="1">
    <location>
        <begin position="1"/>
        <end position="75"/>
    </location>
</feature>
<reference evidence="2" key="1">
    <citation type="submission" date="2022-06" db="EMBL/GenBank/DDBJ databases">
        <title>Isolation of gut microbiota from human fecal samples.</title>
        <authorList>
            <person name="Pamer E.G."/>
            <person name="Barat B."/>
            <person name="Waligurski E."/>
            <person name="Medina S."/>
            <person name="Paddock L."/>
            <person name="Mostad J."/>
        </authorList>
    </citation>
    <scope>NUCLEOTIDE SEQUENCE</scope>
    <source>
        <strain evidence="2">DFI.7.96</strain>
    </source>
</reference>
<feature type="non-terminal residue" evidence="2">
    <location>
        <position position="96"/>
    </location>
</feature>
<dbReference type="RefSeq" id="WP_256137048.1">
    <property type="nucleotide sequence ID" value="NZ_JANGAB010000537.1"/>
</dbReference>
<dbReference type="SUPFAM" id="SSF54593">
    <property type="entry name" value="Glyoxalase/Bleomycin resistance protein/Dihydroxybiphenyl dioxygenase"/>
    <property type="match status" value="1"/>
</dbReference>
<dbReference type="Gene3D" id="3.10.180.10">
    <property type="entry name" value="2,3-Dihydroxybiphenyl 1,2-Dioxygenase, domain 1"/>
    <property type="match status" value="1"/>
</dbReference>
<name>A0AAW5KI27_9FIRM</name>
<dbReference type="InterPro" id="IPR037523">
    <property type="entry name" value="VOC_core"/>
</dbReference>